<comment type="similarity">
    <text evidence="1">Belongs to the LysR transcriptional regulatory family.</text>
</comment>
<dbReference type="SUPFAM" id="SSF53850">
    <property type="entry name" value="Periplasmic binding protein-like II"/>
    <property type="match status" value="1"/>
</dbReference>
<dbReference type="GO" id="GO:0032993">
    <property type="term" value="C:protein-DNA complex"/>
    <property type="evidence" value="ECO:0007669"/>
    <property type="project" value="TreeGrafter"/>
</dbReference>
<dbReference type="Gene3D" id="3.40.190.10">
    <property type="entry name" value="Periplasmic binding protein-like II"/>
    <property type="match status" value="2"/>
</dbReference>
<evidence type="ECO:0000313" key="6">
    <source>
        <dbReference type="EMBL" id="SPK76080.1"/>
    </source>
</evidence>
<dbReference type="PANTHER" id="PTHR30346">
    <property type="entry name" value="TRANSCRIPTIONAL DUAL REGULATOR HCAR-RELATED"/>
    <property type="match status" value="1"/>
</dbReference>
<keyword evidence="6" id="KW-0614">Plasmid</keyword>
<dbReference type="GO" id="GO:0003700">
    <property type="term" value="F:DNA-binding transcription factor activity"/>
    <property type="evidence" value="ECO:0007669"/>
    <property type="project" value="TreeGrafter"/>
</dbReference>
<dbReference type="CDD" id="cd08414">
    <property type="entry name" value="PBP2_LTTR_aromatics_like"/>
    <property type="match status" value="1"/>
</dbReference>
<evidence type="ECO:0000256" key="2">
    <source>
        <dbReference type="ARBA" id="ARBA00023015"/>
    </source>
</evidence>
<evidence type="ECO:0000256" key="3">
    <source>
        <dbReference type="ARBA" id="ARBA00023125"/>
    </source>
</evidence>
<dbReference type="Pfam" id="PF03466">
    <property type="entry name" value="LysR_substrate"/>
    <property type="match status" value="1"/>
</dbReference>
<evidence type="ECO:0000256" key="4">
    <source>
        <dbReference type="ARBA" id="ARBA00023163"/>
    </source>
</evidence>
<reference evidence="6 7" key="1">
    <citation type="submission" date="2018-01" db="EMBL/GenBank/DDBJ databases">
        <authorList>
            <person name="Gaut B.S."/>
            <person name="Morton B.R."/>
            <person name="Clegg M.T."/>
            <person name="Duvall M.R."/>
        </authorList>
    </citation>
    <scope>NUCLEOTIDE SEQUENCE [LARGE SCALE GENOMIC DNA]</scope>
    <source>
        <strain evidence="6">Cupriavidus taiwanensis LMG 19425</strain>
        <plasmid evidence="7">Plasmid ii</plasmid>
    </source>
</reference>
<dbReference type="Proteomes" id="UP000255505">
    <property type="component" value="Plasmid II"/>
</dbReference>
<keyword evidence="3" id="KW-0238">DNA-binding</keyword>
<dbReference type="PANTHER" id="PTHR30346:SF30">
    <property type="entry name" value="SMALL NEUTRAL PROTEASE REGULATORY PROTEIN"/>
    <property type="match status" value="1"/>
</dbReference>
<geneLocation type="plasmid" evidence="6">
    <name>II</name>
</geneLocation>
<organism evidence="6 7">
    <name type="scientific">Cupriavidus taiwanensis</name>
    <dbReference type="NCBI Taxonomy" id="164546"/>
    <lineage>
        <taxon>Bacteria</taxon>
        <taxon>Pseudomonadati</taxon>
        <taxon>Pseudomonadota</taxon>
        <taxon>Betaproteobacteria</taxon>
        <taxon>Burkholderiales</taxon>
        <taxon>Burkholderiaceae</taxon>
        <taxon>Cupriavidus</taxon>
    </lineage>
</organism>
<protein>
    <recommendedName>
        <fullName evidence="5">LysR substrate-binding domain-containing protein</fullName>
    </recommendedName>
</protein>
<dbReference type="AlphaFoldDB" id="A0A375IPT7"/>
<evidence type="ECO:0000256" key="1">
    <source>
        <dbReference type="ARBA" id="ARBA00009437"/>
    </source>
</evidence>
<evidence type="ECO:0000313" key="7">
    <source>
        <dbReference type="Proteomes" id="UP000255505"/>
    </source>
</evidence>
<keyword evidence="4" id="KW-0804">Transcription</keyword>
<feature type="domain" description="LysR substrate-binding" evidence="5">
    <location>
        <begin position="117"/>
        <end position="232"/>
    </location>
</feature>
<dbReference type="GO" id="GO:0003677">
    <property type="term" value="F:DNA binding"/>
    <property type="evidence" value="ECO:0007669"/>
    <property type="project" value="UniProtKB-KW"/>
</dbReference>
<dbReference type="InterPro" id="IPR005119">
    <property type="entry name" value="LysR_subst-bd"/>
</dbReference>
<gene>
    <name evidence="6" type="ORF">CT19425_MP70240</name>
</gene>
<proteinExistence type="inferred from homology"/>
<evidence type="ECO:0000259" key="5">
    <source>
        <dbReference type="Pfam" id="PF03466"/>
    </source>
</evidence>
<name>A0A375IPT7_9BURK</name>
<keyword evidence="2" id="KW-0805">Transcription regulation</keyword>
<sequence length="253" mass="27209">MPAPSAESVRCGVAHGTAGYCGPAKSFPRPLPLHDPVRLEASGPGPAGHRRTALLREPGREPCARQPSPCYKRSGVRRRRLAPWDSNGGTCALLMCRPRCIWRCLRALRTLSGGLFALQEATTNEQLSLLAAGEIDLGIGHPPFETRARLDSVLLSNDRFEAVLSADHRLAHQAATHFADLAGEPLVLLPEAQGPALHAAIRDCCRVAGHAMRVAATAPRLHGQLSRVAAGLRVRVIRHCRSRCGFAARRCGS</sequence>
<dbReference type="EMBL" id="LT991977">
    <property type="protein sequence ID" value="SPK76080.1"/>
    <property type="molecule type" value="Genomic_DNA"/>
</dbReference>
<accession>A0A375IPT7</accession>